<evidence type="ECO:0000259" key="4">
    <source>
        <dbReference type="Pfam" id="PF21055"/>
    </source>
</evidence>
<evidence type="ECO:0000256" key="2">
    <source>
        <dbReference type="ARBA" id="ARBA00022771"/>
    </source>
</evidence>
<sequence length="419" mass="46031">MASISVAISSLCLPLPSYMGEADVLDTVGVAGQAMEIGTAALHFLMETWEGHLTPPEVASLADRASRGRDPSLVRAAADLALSCLPHAQALNPNEIQRALIQCKEQSGELLERACLAVEAAAKGGGVYPEVLFEVAKKWYELYNEGVSGEEPVPRPPVTTEAPIMMENVITTVQIACPPPPVSYTLAYPAFGGPYLAYVPATTAYQYGTLAYYPSTHHHLRPLYPPSTSPPRPSPHSPGVNQQRISYLLAAYRVGMLAMDTLARRVHDDRPQAKYSRNPPYGEDVKWLLAIAKKLGPSYLQDFCICTVNSVASPFILHELILDAAPYLAGQPMRSHYVTPLIQKCQQMFIACAHFKMYHITAGEYDEFVNIIRAARSAFQLTPGGHVQFNEFLQSIRRSKSCKKDLWQRIANTLAPPPI</sequence>
<reference evidence="5 6" key="1">
    <citation type="submission" date="2022-01" db="EMBL/GenBank/DDBJ databases">
        <title>A chromosomal length assembly of Cordylochernes scorpioides.</title>
        <authorList>
            <person name="Zeh D."/>
            <person name="Zeh J."/>
        </authorList>
    </citation>
    <scope>NUCLEOTIDE SEQUENCE [LARGE SCALE GENOMIC DNA]</scope>
    <source>
        <strain evidence="5">IN4F17</strain>
        <tissue evidence="5">Whole Body</tissue>
    </source>
</reference>
<dbReference type="Proteomes" id="UP001235939">
    <property type="component" value="Chromosome 01"/>
</dbReference>
<dbReference type="Pfam" id="PF21055">
    <property type="entry name" value="ZSWIM4-8_C"/>
    <property type="match status" value="1"/>
</dbReference>
<evidence type="ECO:0000313" key="6">
    <source>
        <dbReference type="Proteomes" id="UP001235939"/>
    </source>
</evidence>
<dbReference type="InterPro" id="IPR048370">
    <property type="entry name" value="ZSWIM4-8_C"/>
</dbReference>
<evidence type="ECO:0000313" key="5">
    <source>
        <dbReference type="EMBL" id="UYV61045.1"/>
    </source>
</evidence>
<organism evidence="5 6">
    <name type="scientific">Cordylochernes scorpioides</name>
    <dbReference type="NCBI Taxonomy" id="51811"/>
    <lineage>
        <taxon>Eukaryota</taxon>
        <taxon>Metazoa</taxon>
        <taxon>Ecdysozoa</taxon>
        <taxon>Arthropoda</taxon>
        <taxon>Chelicerata</taxon>
        <taxon>Arachnida</taxon>
        <taxon>Pseudoscorpiones</taxon>
        <taxon>Cheliferoidea</taxon>
        <taxon>Chernetidae</taxon>
        <taxon>Cordylochernes</taxon>
    </lineage>
</organism>
<name>A0ABY6JXS7_9ARAC</name>
<keyword evidence="1" id="KW-0479">Metal-binding</keyword>
<dbReference type="PANTHER" id="PTHR22619">
    <property type="entry name" value="ZINC FINGER SWIM DOMAIN CONTAINING PROTEIN 4, 5, 6"/>
    <property type="match status" value="1"/>
</dbReference>
<evidence type="ECO:0000256" key="1">
    <source>
        <dbReference type="ARBA" id="ARBA00022723"/>
    </source>
</evidence>
<feature type="domain" description="ZSWIM4-8 C-terminal" evidence="4">
    <location>
        <begin position="244"/>
        <end position="406"/>
    </location>
</feature>
<protein>
    <submittedName>
        <fullName evidence="5">ZSWIM8</fullName>
    </submittedName>
</protein>
<proteinExistence type="predicted"/>
<dbReference type="PANTHER" id="PTHR22619:SF1">
    <property type="entry name" value="ZINC FINGER SWIM DOMAIN-CONTAINING PROTEIN 8"/>
    <property type="match status" value="1"/>
</dbReference>
<keyword evidence="3" id="KW-0862">Zinc</keyword>
<dbReference type="EMBL" id="CP092863">
    <property type="protein sequence ID" value="UYV61045.1"/>
    <property type="molecule type" value="Genomic_DNA"/>
</dbReference>
<evidence type="ECO:0000256" key="3">
    <source>
        <dbReference type="ARBA" id="ARBA00022833"/>
    </source>
</evidence>
<keyword evidence="6" id="KW-1185">Reference proteome</keyword>
<gene>
    <name evidence="5" type="ORF">LAZ67_1003214</name>
</gene>
<keyword evidence="2" id="KW-0863">Zinc-finger</keyword>
<accession>A0ABY6JXS7</accession>